<accession>A0AAV9Y068</accession>
<feature type="compositionally biased region" description="Acidic residues" evidence="2">
    <location>
        <begin position="96"/>
        <end position="120"/>
    </location>
</feature>
<evidence type="ECO:0000256" key="1">
    <source>
        <dbReference type="SAM" id="Coils"/>
    </source>
</evidence>
<comment type="caution">
    <text evidence="4">The sequence shown here is derived from an EMBL/GenBank/DDBJ whole genome shotgun (WGS) entry which is preliminary data.</text>
</comment>
<feature type="coiled-coil region" evidence="1">
    <location>
        <begin position="621"/>
        <end position="648"/>
    </location>
</feature>
<feature type="region of interest" description="Disordered" evidence="2">
    <location>
        <begin position="448"/>
        <end position="507"/>
    </location>
</feature>
<evidence type="ECO:0000313" key="5">
    <source>
        <dbReference type="Proteomes" id="UP001311799"/>
    </source>
</evidence>
<evidence type="ECO:0000313" key="4">
    <source>
        <dbReference type="EMBL" id="KAK6589175.1"/>
    </source>
</evidence>
<feature type="compositionally biased region" description="Acidic residues" evidence="2">
    <location>
        <begin position="482"/>
        <end position="491"/>
    </location>
</feature>
<proteinExistence type="predicted"/>
<feature type="compositionally biased region" description="Basic residues" evidence="2">
    <location>
        <begin position="232"/>
        <end position="244"/>
    </location>
</feature>
<dbReference type="AlphaFoldDB" id="A0AAV9Y068"/>
<feature type="compositionally biased region" description="Acidic residues" evidence="2">
    <location>
        <begin position="317"/>
        <end position="329"/>
    </location>
</feature>
<dbReference type="Proteomes" id="UP001311799">
    <property type="component" value="Unassembled WGS sequence"/>
</dbReference>
<feature type="compositionally biased region" description="Basic and acidic residues" evidence="2">
    <location>
        <begin position="330"/>
        <end position="340"/>
    </location>
</feature>
<keyword evidence="5" id="KW-1185">Reference proteome</keyword>
<evidence type="ECO:0000256" key="2">
    <source>
        <dbReference type="SAM" id="MobiDB-lite"/>
    </source>
</evidence>
<gene>
    <name evidence="4" type="ORF">RS030_223459</name>
</gene>
<feature type="compositionally biased region" description="Basic and acidic residues" evidence="2">
    <location>
        <begin position="179"/>
        <end position="231"/>
    </location>
</feature>
<feature type="compositionally biased region" description="Polar residues" evidence="2">
    <location>
        <begin position="155"/>
        <end position="168"/>
    </location>
</feature>
<feature type="region of interest" description="Disordered" evidence="2">
    <location>
        <begin position="96"/>
        <end position="340"/>
    </location>
</feature>
<feature type="chain" id="PRO_5043889102" evidence="3">
    <location>
        <begin position="26"/>
        <end position="752"/>
    </location>
</feature>
<protein>
    <submittedName>
        <fullName evidence="4">Garp protein</fullName>
    </submittedName>
</protein>
<reference evidence="4 5" key="1">
    <citation type="submission" date="2023-10" db="EMBL/GenBank/DDBJ databases">
        <title>Comparative genomics analysis reveals potential genetic determinants of host preference in Cryptosporidium xiaoi.</title>
        <authorList>
            <person name="Xiao L."/>
            <person name="Li J."/>
        </authorList>
    </citation>
    <scope>NUCLEOTIDE SEQUENCE [LARGE SCALE GENOMIC DNA]</scope>
    <source>
        <strain evidence="4 5">52996</strain>
    </source>
</reference>
<keyword evidence="1" id="KW-0175">Coiled coil</keyword>
<sequence length="752" mass="85699">MRTLKKCSFFLLFVIQYVIINVVLCSEDAEYPGMRGITKERIKQFEKIIKENTEQKTPVLEVVRRKKPFIEKFPPTDPDKISASEVEIFGGESIEYSDQDELSHESEDEASLPSVIEDDIVVTSEIDKPFTGEAKEDAEPGDIVSVEIDDHADISGSSETSENIQTEGVDSEEEIVDTEPTKEELKNKKKEEKRLQKEKQREEKRLDKLKKEEEKRRKAEEKKNKKGEVKERRNRIKNIFKRRNVCVGGGSETGQNDESKLCVRNGRKLLEESDEPSTDSLSTTVDTSSQNSDQIDNEYDGMLSDSDLIIEKRGDYGIDESGAEDESSDEELRKEQSEYREAEKLYSSLKDIDFKTERISSEEVFMDNDSDYVESIKRDDNDSGEGIERKKFSFSEENEEIISKERAVEPLEDIEIESLTDVDEFEGNIGNDVRQKKFGSNADFLSNEASEASNLDDLEEPNSGSDVELSFENKDMISSIDEKDESDDEENGANGPVDANLTDSDGDHADSGNKLTVFFGKIKNAFKKKPNLTPNKGCSSTKCAGRGTKNRLKYTKDFVPRIYLLSRQVPKEELYNVPEISSRLRSESNRMVFAYQLIDGNLMPSSSLASGSKSFITRRWGKRIQTKLTKLRAEFDKLKDRLSEMYHDGVVRGEFELFIEEIDDLTIMLYLAAKEFPSSTKYSNIAKDILRFPEVVASPGERLLSIFRNVRRPSSKCNKGKCAGNKESPESLEIKRLKKRMRFIKKRYGSLN</sequence>
<feature type="compositionally biased region" description="Low complexity" evidence="2">
    <location>
        <begin position="278"/>
        <end position="289"/>
    </location>
</feature>
<feature type="compositionally biased region" description="Basic and acidic residues" evidence="2">
    <location>
        <begin position="125"/>
        <end position="138"/>
    </location>
</feature>
<dbReference type="EMBL" id="JAWDEY010000014">
    <property type="protein sequence ID" value="KAK6589175.1"/>
    <property type="molecule type" value="Genomic_DNA"/>
</dbReference>
<feature type="signal peptide" evidence="3">
    <location>
        <begin position="1"/>
        <end position="25"/>
    </location>
</feature>
<evidence type="ECO:0000256" key="3">
    <source>
        <dbReference type="SAM" id="SignalP"/>
    </source>
</evidence>
<organism evidence="4 5">
    <name type="scientific">Cryptosporidium xiaoi</name>
    <dbReference type="NCBI Taxonomy" id="659607"/>
    <lineage>
        <taxon>Eukaryota</taxon>
        <taxon>Sar</taxon>
        <taxon>Alveolata</taxon>
        <taxon>Apicomplexa</taxon>
        <taxon>Conoidasida</taxon>
        <taxon>Coccidia</taxon>
        <taxon>Eucoccidiorida</taxon>
        <taxon>Eimeriorina</taxon>
        <taxon>Cryptosporidiidae</taxon>
        <taxon>Cryptosporidium</taxon>
    </lineage>
</organism>
<keyword evidence="3" id="KW-0732">Signal</keyword>
<name>A0AAV9Y068_9CRYT</name>